<evidence type="ECO:0000256" key="1">
    <source>
        <dbReference type="RuleBase" id="RU003860"/>
    </source>
</evidence>
<reference evidence="2" key="1">
    <citation type="submission" date="2008-06" db="EMBL/GenBank/DDBJ databases">
        <authorList>
            <person name="Lorenzi H."/>
            <person name="Inman J."/>
            <person name="Miller J."/>
            <person name="Schobel S."/>
            <person name="Amedeo P."/>
            <person name="Caler E.V."/>
            <person name="da Silva J."/>
        </authorList>
    </citation>
    <scope>NUCLEOTIDE SEQUENCE [LARGE SCALE GENOMIC DNA]</scope>
    <source>
        <strain evidence="2">RN66</strain>
    </source>
</reference>
<dbReference type="EMBL" id="DS989737">
    <property type="protein sequence ID" value="EEA08124.1"/>
    <property type="molecule type" value="Genomic_DNA"/>
</dbReference>
<dbReference type="eggNOG" id="KOG3348">
    <property type="taxonomic scope" value="Eukaryota"/>
</dbReference>
<dbReference type="GO" id="GO:0051604">
    <property type="term" value="P:protein maturation"/>
    <property type="evidence" value="ECO:0007669"/>
    <property type="project" value="InterPro"/>
</dbReference>
<dbReference type="GO" id="GO:0006879">
    <property type="term" value="P:intracellular iron ion homeostasis"/>
    <property type="evidence" value="ECO:0007669"/>
    <property type="project" value="InterPro"/>
</dbReference>
<dbReference type="GO" id="GO:0051537">
    <property type="term" value="F:2 iron, 2 sulfur cluster binding"/>
    <property type="evidence" value="ECO:0007669"/>
    <property type="project" value="InterPro"/>
</dbReference>
<sequence>MNLSMESLISEKITRSLNPEKLEILDLSNSCGAIFNLTIVSDKFEGKKLLERHRLVNSSLGNTYNQIHALSIKCYTMGEYKSLS</sequence>
<proteinExistence type="inferred from homology"/>
<dbReference type="AlphaFoldDB" id="B6AIT3"/>
<dbReference type="GO" id="GO:0005634">
    <property type="term" value="C:nucleus"/>
    <property type="evidence" value="ECO:0007669"/>
    <property type="project" value="TreeGrafter"/>
</dbReference>
<dbReference type="RefSeq" id="XP_002142473.1">
    <property type="nucleotide sequence ID" value="XM_002142437.1"/>
</dbReference>
<dbReference type="PANTHER" id="PTHR12735">
    <property type="entry name" value="BOLA-LIKE PROTEIN-RELATED"/>
    <property type="match status" value="1"/>
</dbReference>
<keyword evidence="3" id="KW-1185">Reference proteome</keyword>
<dbReference type="InterPro" id="IPR045115">
    <property type="entry name" value="BOL2"/>
</dbReference>
<organism evidence="2 3">
    <name type="scientific">Cryptosporidium muris (strain RN66)</name>
    <dbReference type="NCBI Taxonomy" id="441375"/>
    <lineage>
        <taxon>Eukaryota</taxon>
        <taxon>Sar</taxon>
        <taxon>Alveolata</taxon>
        <taxon>Apicomplexa</taxon>
        <taxon>Conoidasida</taxon>
        <taxon>Coccidia</taxon>
        <taxon>Eucoccidiorida</taxon>
        <taxon>Eimeriorina</taxon>
        <taxon>Cryptosporidiidae</taxon>
        <taxon>Cryptosporidium</taxon>
    </lineage>
</organism>
<gene>
    <name evidence="2" type="ORF">CMU_010720</name>
</gene>
<dbReference type="GO" id="GO:0005829">
    <property type="term" value="C:cytosol"/>
    <property type="evidence" value="ECO:0007669"/>
    <property type="project" value="TreeGrafter"/>
</dbReference>
<dbReference type="Pfam" id="PF01722">
    <property type="entry name" value="BolA"/>
    <property type="match status" value="1"/>
</dbReference>
<dbReference type="OMA" id="VHAFSQK"/>
<comment type="similarity">
    <text evidence="1">Belongs to the BolA/IbaG family.</text>
</comment>
<dbReference type="PANTHER" id="PTHR12735:SF27">
    <property type="entry name" value="BOLA-LIKE PROTEIN 2"/>
    <property type="match status" value="1"/>
</dbReference>
<dbReference type="Gene3D" id="3.10.20.90">
    <property type="entry name" value="Phosphatidylinositol 3-kinase Catalytic Subunit, Chain A, domain 1"/>
    <property type="match status" value="1"/>
</dbReference>
<evidence type="ECO:0000313" key="2">
    <source>
        <dbReference type="EMBL" id="EEA08124.1"/>
    </source>
</evidence>
<dbReference type="PIRSF" id="PIRSF003113">
    <property type="entry name" value="BolA"/>
    <property type="match status" value="1"/>
</dbReference>
<dbReference type="InterPro" id="IPR002634">
    <property type="entry name" value="BolA"/>
</dbReference>
<dbReference type="SUPFAM" id="SSF82657">
    <property type="entry name" value="BolA-like"/>
    <property type="match status" value="1"/>
</dbReference>
<dbReference type="Proteomes" id="UP000001460">
    <property type="component" value="Unassembled WGS sequence"/>
</dbReference>
<dbReference type="InterPro" id="IPR036065">
    <property type="entry name" value="BolA-like_sf"/>
</dbReference>
<dbReference type="OrthoDB" id="4983at2759"/>
<protein>
    <submittedName>
        <fullName evidence="2">BolA-like domain-containing protein</fullName>
    </submittedName>
</protein>
<dbReference type="VEuPathDB" id="CryptoDB:CMU_010720"/>
<accession>B6AIT3</accession>
<dbReference type="STRING" id="441375.B6AIT3"/>
<name>B6AIT3_CRYMR</name>
<evidence type="ECO:0000313" key="3">
    <source>
        <dbReference type="Proteomes" id="UP000001460"/>
    </source>
</evidence>
<dbReference type="GeneID" id="6997663"/>